<proteinExistence type="predicted"/>
<reference evidence="2" key="1">
    <citation type="journal article" date="2024" name="Front. Bioeng. Biotechnol.">
        <title>Genome-scale model development and genomic sequencing of the oleaginous clade Lipomyces.</title>
        <authorList>
            <person name="Czajka J.J."/>
            <person name="Han Y."/>
            <person name="Kim J."/>
            <person name="Mondo S.J."/>
            <person name="Hofstad B.A."/>
            <person name="Robles A."/>
            <person name="Haridas S."/>
            <person name="Riley R."/>
            <person name="LaButti K."/>
            <person name="Pangilinan J."/>
            <person name="Andreopoulos W."/>
            <person name="Lipzen A."/>
            <person name="Yan J."/>
            <person name="Wang M."/>
            <person name="Ng V."/>
            <person name="Grigoriev I.V."/>
            <person name="Spatafora J.W."/>
            <person name="Magnuson J.K."/>
            <person name="Baker S.E."/>
            <person name="Pomraning K.R."/>
        </authorList>
    </citation>
    <scope>NUCLEOTIDE SEQUENCE [LARGE SCALE GENOMIC DNA]</scope>
    <source>
        <strain evidence="2">CBS 10300</strain>
    </source>
</reference>
<sequence>MWSSTDSDAEGQPSIQATQLPSSAGASVYLPENDTGSDNGANDITNQSDDGPQSDIDGDDIDDEDGEDRQADVEFKSSKHSEIRDFRALLKVLEYNHRASVSEHLVVSARLRALDERRRRQQRDDIENGSGSIGTHNGQYSKRIGSQSWTAWPLASWHLPGDNTLISRKEDLAHDFDYVRDRKAPESIDAVNKESQNYEQLEEEEFGYEGYRILTHKLFTPPFYSKPLISEVSAAGIRSLTRQWRAQISRTGDRFEPGQSGDSEGEDISSIRYSNDEIEKSLLYPHLHANVMQVVNGIMDAMIAMRSTQAPSLTRRKLHTMKWNDLLNVAALIGMPALDGAQSPRDWLSVIESVRTQCEELFQDGQIPRYRLLEQESDRLRKDIEPGRRVVGKGASRRFRQHNESGEFEEAGQDDLEKQDDLTSSPQSVGRKRRKRRKRKHHIVGE</sequence>
<evidence type="ECO:0000313" key="2">
    <source>
        <dbReference type="Proteomes" id="UP001489719"/>
    </source>
</evidence>
<accession>A0ACC3TU17</accession>
<keyword evidence="2" id="KW-1185">Reference proteome</keyword>
<evidence type="ECO:0000313" key="1">
    <source>
        <dbReference type="EMBL" id="KAK9324157.1"/>
    </source>
</evidence>
<comment type="caution">
    <text evidence="1">The sequence shown here is derived from an EMBL/GenBank/DDBJ whole genome shotgun (WGS) entry which is preliminary data.</text>
</comment>
<organism evidence="1 2">
    <name type="scientific">Lipomyces orientalis</name>
    <dbReference type="NCBI Taxonomy" id="1233043"/>
    <lineage>
        <taxon>Eukaryota</taxon>
        <taxon>Fungi</taxon>
        <taxon>Dikarya</taxon>
        <taxon>Ascomycota</taxon>
        <taxon>Saccharomycotina</taxon>
        <taxon>Lipomycetes</taxon>
        <taxon>Lipomycetales</taxon>
        <taxon>Lipomycetaceae</taxon>
        <taxon>Lipomyces</taxon>
    </lineage>
</organism>
<gene>
    <name evidence="1" type="ORF">V1517DRAFT_256685</name>
</gene>
<dbReference type="Proteomes" id="UP001489719">
    <property type="component" value="Unassembled WGS sequence"/>
</dbReference>
<dbReference type="EMBL" id="MU970053">
    <property type="protein sequence ID" value="KAK9324157.1"/>
    <property type="molecule type" value="Genomic_DNA"/>
</dbReference>
<name>A0ACC3TU17_9ASCO</name>
<protein>
    <submittedName>
        <fullName evidence="1">Uncharacterized protein</fullName>
    </submittedName>
</protein>